<dbReference type="RefSeq" id="WP_211977154.1">
    <property type="nucleotide sequence ID" value="NZ_CBFHAM010000018.1"/>
</dbReference>
<keyword evidence="3" id="KW-1185">Reference proteome</keyword>
<feature type="signal peptide" evidence="1">
    <location>
        <begin position="1"/>
        <end position="21"/>
    </location>
</feature>
<organism evidence="2 3">
    <name type="scientific">Chitinophaga hostae</name>
    <dbReference type="NCBI Taxonomy" id="2831022"/>
    <lineage>
        <taxon>Bacteria</taxon>
        <taxon>Pseudomonadati</taxon>
        <taxon>Bacteroidota</taxon>
        <taxon>Chitinophagia</taxon>
        <taxon>Chitinophagales</taxon>
        <taxon>Chitinophagaceae</taxon>
        <taxon>Chitinophaga</taxon>
    </lineage>
</organism>
<protein>
    <recommendedName>
        <fullName evidence="4">DUF4468 domain-containing protein</fullName>
    </recommendedName>
</protein>
<proteinExistence type="predicted"/>
<evidence type="ECO:0008006" key="4">
    <source>
        <dbReference type="Google" id="ProtNLM"/>
    </source>
</evidence>
<gene>
    <name evidence="2" type="ORF">KE626_31970</name>
</gene>
<sequence length="239" mass="26473">MKNILAVPPFLFIFLCSGLHAQERYFEVKPEINESAGGYIGKVQPTGDDPQYIKLAYPGKTKEQLYDAVVNYVKSHRGLKLDYTNDIKKTFLAYRDFATIGDKVKCGADLVSLTYIAVVTDLKDTLLVSYSRSSKIFSTIFDAKLVISPGNDVVSENDVPFNEYKFVQPGKGRTQSSISPGGGLLGAATSRNINNKLAYPESVFDANGKVVNPANKKIIEDFFNGYIVDLKNYLDKNVK</sequence>
<dbReference type="EMBL" id="JAGTXB010000027">
    <property type="protein sequence ID" value="MBS0031993.1"/>
    <property type="molecule type" value="Genomic_DNA"/>
</dbReference>
<reference evidence="2 3" key="1">
    <citation type="submission" date="2021-04" db="EMBL/GenBank/DDBJ databases">
        <title>Chitinophaga sp. nov., isolated from the rhizosphere soil.</title>
        <authorList>
            <person name="He S."/>
        </authorList>
    </citation>
    <scope>NUCLEOTIDE SEQUENCE [LARGE SCALE GENOMIC DNA]</scope>
    <source>
        <strain evidence="2 3">2R12</strain>
    </source>
</reference>
<accession>A0ABS5JAD8</accession>
<evidence type="ECO:0000256" key="1">
    <source>
        <dbReference type="SAM" id="SignalP"/>
    </source>
</evidence>
<comment type="caution">
    <text evidence="2">The sequence shown here is derived from an EMBL/GenBank/DDBJ whole genome shotgun (WGS) entry which is preliminary data.</text>
</comment>
<evidence type="ECO:0000313" key="3">
    <source>
        <dbReference type="Proteomes" id="UP000676386"/>
    </source>
</evidence>
<name>A0ABS5JAD8_9BACT</name>
<dbReference type="Proteomes" id="UP000676386">
    <property type="component" value="Unassembled WGS sequence"/>
</dbReference>
<keyword evidence="1" id="KW-0732">Signal</keyword>
<feature type="chain" id="PRO_5047292756" description="DUF4468 domain-containing protein" evidence="1">
    <location>
        <begin position="22"/>
        <end position="239"/>
    </location>
</feature>
<evidence type="ECO:0000313" key="2">
    <source>
        <dbReference type="EMBL" id="MBS0031993.1"/>
    </source>
</evidence>